<dbReference type="InterPro" id="IPR001610">
    <property type="entry name" value="PAC"/>
</dbReference>
<dbReference type="InterPro" id="IPR036890">
    <property type="entry name" value="HATPase_C_sf"/>
</dbReference>
<feature type="domain" description="PAS" evidence="6">
    <location>
        <begin position="644"/>
        <end position="700"/>
    </location>
</feature>
<dbReference type="SMART" id="SM00387">
    <property type="entry name" value="HATPase_c"/>
    <property type="match status" value="1"/>
</dbReference>
<dbReference type="PROSITE" id="PS50113">
    <property type="entry name" value="PAC"/>
    <property type="match status" value="4"/>
</dbReference>
<dbReference type="SUPFAM" id="SSF55874">
    <property type="entry name" value="ATPase domain of HSP90 chaperone/DNA topoisomerase II/histidine kinase"/>
    <property type="match status" value="1"/>
</dbReference>
<dbReference type="SUPFAM" id="SSF55785">
    <property type="entry name" value="PYP-like sensor domain (PAS domain)"/>
    <property type="match status" value="5"/>
</dbReference>
<dbReference type="PANTHER" id="PTHR24421">
    <property type="entry name" value="NITRATE/NITRITE SENSOR PROTEIN NARX-RELATED"/>
    <property type="match status" value="1"/>
</dbReference>
<dbReference type="RefSeq" id="WP_170200702.1">
    <property type="nucleotide sequence ID" value="NZ_BAAAEW010000045.1"/>
</dbReference>
<dbReference type="Gene3D" id="3.30.450.20">
    <property type="entry name" value="PAS domain"/>
    <property type="match status" value="5"/>
</dbReference>
<dbReference type="InterPro" id="IPR005467">
    <property type="entry name" value="His_kinase_dom"/>
</dbReference>
<dbReference type="Pfam" id="PF13426">
    <property type="entry name" value="PAS_9"/>
    <property type="match status" value="1"/>
</dbReference>
<dbReference type="Gene3D" id="2.10.70.100">
    <property type="match status" value="1"/>
</dbReference>
<dbReference type="InterPro" id="IPR011712">
    <property type="entry name" value="Sig_transdc_His_kin_sub3_dim/P"/>
</dbReference>
<feature type="transmembrane region" description="Helical" evidence="4">
    <location>
        <begin position="224"/>
        <end position="248"/>
    </location>
</feature>
<feature type="transmembrane region" description="Helical" evidence="4">
    <location>
        <begin position="24"/>
        <end position="45"/>
    </location>
</feature>
<feature type="transmembrane region" description="Helical" evidence="4">
    <location>
        <begin position="450"/>
        <end position="469"/>
    </location>
</feature>
<dbReference type="InterPro" id="IPR000700">
    <property type="entry name" value="PAS-assoc_C"/>
</dbReference>
<dbReference type="PROSITE" id="PS50112">
    <property type="entry name" value="PAS"/>
    <property type="match status" value="4"/>
</dbReference>
<evidence type="ECO:0000259" key="7">
    <source>
        <dbReference type="PROSITE" id="PS50113"/>
    </source>
</evidence>
<dbReference type="CDD" id="cd16917">
    <property type="entry name" value="HATPase_UhpB-NarQ-NarX-like"/>
    <property type="match status" value="1"/>
</dbReference>
<dbReference type="NCBIfam" id="TIGR00229">
    <property type="entry name" value="sensory_box"/>
    <property type="match status" value="4"/>
</dbReference>
<feature type="domain" description="PAS" evidence="6">
    <location>
        <begin position="754"/>
        <end position="788"/>
    </location>
</feature>
<dbReference type="InterPro" id="IPR013656">
    <property type="entry name" value="PAS_4"/>
</dbReference>
<feature type="domain" description="PAC" evidence="7">
    <location>
        <begin position="959"/>
        <end position="1011"/>
    </location>
</feature>
<dbReference type="Pfam" id="PF08448">
    <property type="entry name" value="PAS_4"/>
    <property type="match status" value="1"/>
</dbReference>
<feature type="transmembrane region" description="Helical" evidence="4">
    <location>
        <begin position="147"/>
        <end position="170"/>
    </location>
</feature>
<dbReference type="SMART" id="SM00091">
    <property type="entry name" value="PAS"/>
    <property type="match status" value="5"/>
</dbReference>
<evidence type="ECO:0000256" key="2">
    <source>
        <dbReference type="ARBA" id="ARBA00022777"/>
    </source>
</evidence>
<evidence type="ECO:0000256" key="3">
    <source>
        <dbReference type="ARBA" id="ARBA00023012"/>
    </source>
</evidence>
<feature type="transmembrane region" description="Helical" evidence="4">
    <location>
        <begin position="82"/>
        <end position="100"/>
    </location>
</feature>
<keyword evidence="9" id="KW-1185">Reference proteome</keyword>
<organism evidence="8 9">
    <name type="scientific">Ideonella azotifigens</name>
    <dbReference type="NCBI Taxonomy" id="513160"/>
    <lineage>
        <taxon>Bacteria</taxon>
        <taxon>Pseudomonadati</taxon>
        <taxon>Pseudomonadota</taxon>
        <taxon>Betaproteobacteria</taxon>
        <taxon>Burkholderiales</taxon>
        <taxon>Sphaerotilaceae</taxon>
        <taxon>Ideonella</taxon>
    </lineage>
</organism>
<dbReference type="InterPro" id="IPR035965">
    <property type="entry name" value="PAS-like_dom_sf"/>
</dbReference>
<dbReference type="CDD" id="cd00130">
    <property type="entry name" value="PAS"/>
    <property type="match status" value="4"/>
</dbReference>
<name>A0ABN1KHJ4_9BURK</name>
<dbReference type="SMART" id="SM00086">
    <property type="entry name" value="PAC"/>
    <property type="match status" value="5"/>
</dbReference>
<dbReference type="Pfam" id="PF00989">
    <property type="entry name" value="PAS"/>
    <property type="match status" value="2"/>
</dbReference>
<gene>
    <name evidence="8" type="ORF">GCM10009107_55650</name>
</gene>
<evidence type="ECO:0000313" key="8">
    <source>
        <dbReference type="EMBL" id="GAA0767052.1"/>
    </source>
</evidence>
<evidence type="ECO:0000259" key="6">
    <source>
        <dbReference type="PROSITE" id="PS50112"/>
    </source>
</evidence>
<keyword evidence="2" id="KW-0418">Kinase</keyword>
<evidence type="ECO:0000313" key="9">
    <source>
        <dbReference type="Proteomes" id="UP001500279"/>
    </source>
</evidence>
<feature type="transmembrane region" description="Helical" evidence="4">
    <location>
        <begin position="57"/>
        <end position="75"/>
    </location>
</feature>
<feature type="domain" description="Histidine kinase" evidence="5">
    <location>
        <begin position="1163"/>
        <end position="1354"/>
    </location>
</feature>
<sequence length="1358" mass="146821">MPPEQLARARGAPHVTGVAERWELVAAVAAALLAATYGLGAPLLGARWAPTVPAPELRGALAFALVLTAISGLAWRSNWMAAIARAATILALVFVSGLILRDVMSGTSAAASGRFGPLTGIGLAVGLVCLALTLLPLHMPLRGIEAVAMQCTLAPLWIISGAALCALLPARLLLDWLPLDPGLSWPTTLVMSLLALAATLRVYRQPAIRAFYDAREDRQIFASYLAMLFGGIGLAAMLIAGLVTASAVESAKPMLHRSALGQALALNELIMRVSAAADRGAAAFPFSEGAGADAAARLEWLRELRQQLDPLGQVGIRLVVPGSPALTEGTFHDVAGPQLHLVGQPGMSILDPNGLVLQIERSTAGRADEKLAIQIRPFHAEAQMPSEELFGTSADAMLCADAGAAGAQCLSRGRPSGHVMPLPRRSDDQPWPIQRAWNGGDGVLLLRDPALAAAVVGYAPVGVTGLGVAQKMLLAPLIGRLMGSLPLVLLMLLALGATGAGLLYRRAFPQLQSLRYAKAHIQATLEHLPRGVVTLDAHGRIRTSNAGVQVLSGFSGAQLEGQSVNGLVAAARGEVPWQALPGTSEAILLTASGDGIPVEVLVESFDFEGVRCAVLIIRDLRREQAQRAELARWERIFFHANWGVAAVSDDGLRLELMNPAFASMHGYTVDELKQRPVLDVVAPQSRANLPAHDERAHAQGHHRFESWHMRRDGSIFPVLIDATDVGSADGQRFHVVNVQDMSEQRRAREALQRNEALLQLVLKSLPVGVWIADADGRVVAMNPAVERLWHGPVPLCDGRPVGHRARRVVTGQLVAPDDYPMMRAIRTGEATIGELIEIETADGSRRTLMNAAVPLVNDDGVIQGAIAVNEDLTTMLRAEAAIIAAKNFFESLFDSAALGMAVWDAAGRFERVNQALCELLGREEAALLGMTLVDVGEPGPVAEDLASLGRMRAGEIDKHHVERRWRRGDGRSVWVLVVVSRLRFPGNEQHQFVVQVLDIDRSHRFQQALQASEARLVNAHRIAQLADWEWDPAHDEVLLSEQGRKMLGLPASPSGPVVGADWLARVHPEDRDRVHSALSTALLGRGALAIDYRLVLDDGGERFVHQQGERRAGEAPRLVGVLQDITERKRVENELVLSRQRLRALSANEEELIEQERRHIAREVHDELGQALTALKMELSLLRRRFAANLELAAQAERMSVMVDGTLDVVRHVASNLRPSALDFGLVAAIEWLAEDFGLRWEMPCEVQLDGREVVISDARSTALFRVVQESLTNVARHAHARRVDIRIATDGDSLHLTVRDDGVGFDPAMAQERRGSFGLLGMRERALKIGARLSLRSRLGSGTTIDVELPLSELQEP</sequence>
<reference evidence="8 9" key="1">
    <citation type="journal article" date="2019" name="Int. J. Syst. Evol. Microbiol.">
        <title>The Global Catalogue of Microorganisms (GCM) 10K type strain sequencing project: providing services to taxonomists for standard genome sequencing and annotation.</title>
        <authorList>
            <consortium name="The Broad Institute Genomics Platform"/>
            <consortium name="The Broad Institute Genome Sequencing Center for Infectious Disease"/>
            <person name="Wu L."/>
            <person name="Ma J."/>
        </authorList>
    </citation>
    <scope>NUCLEOTIDE SEQUENCE [LARGE SCALE GENOMIC DNA]</scope>
    <source>
        <strain evidence="8 9">JCM 15503</strain>
    </source>
</reference>
<protein>
    <recommendedName>
        <fullName evidence="10">PAS domain S-box protein</fullName>
    </recommendedName>
</protein>
<dbReference type="Gene3D" id="3.30.565.10">
    <property type="entry name" value="Histidine kinase-like ATPase, C-terminal domain"/>
    <property type="match status" value="1"/>
</dbReference>
<comment type="caution">
    <text evidence="8">The sequence shown here is derived from an EMBL/GenBank/DDBJ whole genome shotgun (WGS) entry which is preliminary data.</text>
</comment>
<evidence type="ECO:0000256" key="4">
    <source>
        <dbReference type="SAM" id="Phobius"/>
    </source>
</evidence>
<proteinExistence type="predicted"/>
<evidence type="ECO:0000259" key="5">
    <source>
        <dbReference type="PROSITE" id="PS50109"/>
    </source>
</evidence>
<dbReference type="Pfam" id="PF02518">
    <property type="entry name" value="HATPase_c"/>
    <property type="match status" value="1"/>
</dbReference>
<dbReference type="InterPro" id="IPR013767">
    <property type="entry name" value="PAS_fold"/>
</dbReference>
<keyword evidence="4" id="KW-0812">Transmembrane</keyword>
<evidence type="ECO:0008006" key="10">
    <source>
        <dbReference type="Google" id="ProtNLM"/>
    </source>
</evidence>
<dbReference type="InterPro" id="IPR000014">
    <property type="entry name" value="PAS"/>
</dbReference>
<dbReference type="EMBL" id="BAAAEW010000045">
    <property type="protein sequence ID" value="GAA0767052.1"/>
    <property type="molecule type" value="Genomic_DNA"/>
</dbReference>
<dbReference type="Gene3D" id="1.20.5.1930">
    <property type="match status" value="1"/>
</dbReference>
<feature type="domain" description="PAS" evidence="6">
    <location>
        <begin position="517"/>
        <end position="563"/>
    </location>
</feature>
<evidence type="ECO:0000256" key="1">
    <source>
        <dbReference type="ARBA" id="ARBA00022679"/>
    </source>
</evidence>
<feature type="transmembrane region" description="Helical" evidence="4">
    <location>
        <begin position="481"/>
        <end position="504"/>
    </location>
</feature>
<dbReference type="InterPro" id="IPR050482">
    <property type="entry name" value="Sensor_HK_TwoCompSys"/>
</dbReference>
<feature type="domain" description="PAC" evidence="7">
    <location>
        <begin position="1088"/>
        <end position="1137"/>
    </location>
</feature>
<keyword evidence="4" id="KW-0472">Membrane</keyword>
<dbReference type="Pfam" id="PF07730">
    <property type="entry name" value="HisKA_3"/>
    <property type="match status" value="1"/>
</dbReference>
<feature type="domain" description="PAC" evidence="7">
    <location>
        <begin position="831"/>
        <end position="884"/>
    </location>
</feature>
<dbReference type="PROSITE" id="PS50109">
    <property type="entry name" value="HIS_KIN"/>
    <property type="match status" value="1"/>
</dbReference>
<feature type="domain" description="PAC" evidence="7">
    <location>
        <begin position="702"/>
        <end position="753"/>
    </location>
</feature>
<feature type="domain" description="PAS" evidence="6">
    <location>
        <begin position="885"/>
        <end position="933"/>
    </location>
</feature>
<keyword evidence="1" id="KW-0808">Transferase</keyword>
<dbReference type="PANTHER" id="PTHR24421:SF59">
    <property type="entry name" value="OXYGEN SENSOR HISTIDINE KINASE NREB"/>
    <property type="match status" value="1"/>
</dbReference>
<dbReference type="Pfam" id="PF08447">
    <property type="entry name" value="PAS_3"/>
    <property type="match status" value="1"/>
</dbReference>
<keyword evidence="3" id="KW-0902">Two-component regulatory system</keyword>
<keyword evidence="4" id="KW-1133">Transmembrane helix</keyword>
<dbReference type="InterPro" id="IPR003594">
    <property type="entry name" value="HATPase_dom"/>
</dbReference>
<feature type="transmembrane region" description="Helical" evidence="4">
    <location>
        <begin position="115"/>
        <end position="135"/>
    </location>
</feature>
<accession>A0ABN1KHJ4</accession>
<feature type="transmembrane region" description="Helical" evidence="4">
    <location>
        <begin position="182"/>
        <end position="203"/>
    </location>
</feature>
<dbReference type="InterPro" id="IPR013655">
    <property type="entry name" value="PAS_fold_3"/>
</dbReference>
<dbReference type="Proteomes" id="UP001500279">
    <property type="component" value="Unassembled WGS sequence"/>
</dbReference>